<accession>A0A8X7CQ02</accession>
<dbReference type="Gene3D" id="3.60.10.10">
    <property type="entry name" value="Endonuclease/exonuclease/phosphatase"/>
    <property type="match status" value="1"/>
</dbReference>
<sequence>MVALGLLETCLKTNLTFNPPNRNISNLTLVSWNANGFRTRVEEFREFITEWNPDIINLQETHTHLQPCHHLAFPTIICTELTAPSVAAELQKKHPSS</sequence>
<keyword evidence="3" id="KW-1185">Reference proteome</keyword>
<comment type="caution">
    <text evidence="2">The sequence shown here is derived from an EMBL/GenBank/DDBJ whole genome shotgun (WGS) entry which is preliminary data.</text>
</comment>
<evidence type="ECO:0000313" key="2">
    <source>
        <dbReference type="EMBL" id="GFY76236.1"/>
    </source>
</evidence>
<dbReference type="InterPro" id="IPR036691">
    <property type="entry name" value="Endo/exonu/phosph_ase_sf"/>
</dbReference>
<gene>
    <name evidence="2" type="ORF">TNIN_50551</name>
</gene>
<dbReference type="EMBL" id="BMAV01021819">
    <property type="protein sequence ID" value="GFY76236.1"/>
    <property type="molecule type" value="Genomic_DNA"/>
</dbReference>
<feature type="domain" description="Endonuclease/exonuclease/phosphatase" evidence="1">
    <location>
        <begin position="30"/>
        <end position="65"/>
    </location>
</feature>
<name>A0A8X7CQ02_9ARAC</name>
<proteinExistence type="predicted"/>
<protein>
    <recommendedName>
        <fullName evidence="1">Endonuclease/exonuclease/phosphatase domain-containing protein</fullName>
    </recommendedName>
</protein>
<reference evidence="2" key="1">
    <citation type="submission" date="2020-08" db="EMBL/GenBank/DDBJ databases">
        <title>Multicomponent nature underlies the extraordinary mechanical properties of spider dragline silk.</title>
        <authorList>
            <person name="Kono N."/>
            <person name="Nakamura H."/>
            <person name="Mori M."/>
            <person name="Yoshida Y."/>
            <person name="Ohtoshi R."/>
            <person name="Malay A.D."/>
            <person name="Moran D.A.P."/>
            <person name="Tomita M."/>
            <person name="Numata K."/>
            <person name="Arakawa K."/>
        </authorList>
    </citation>
    <scope>NUCLEOTIDE SEQUENCE</scope>
</reference>
<dbReference type="AlphaFoldDB" id="A0A8X7CQ02"/>
<dbReference type="InterPro" id="IPR005135">
    <property type="entry name" value="Endo/exonuclease/phosphatase"/>
</dbReference>
<dbReference type="Proteomes" id="UP000886998">
    <property type="component" value="Unassembled WGS sequence"/>
</dbReference>
<dbReference type="GO" id="GO:0003824">
    <property type="term" value="F:catalytic activity"/>
    <property type="evidence" value="ECO:0007669"/>
    <property type="project" value="InterPro"/>
</dbReference>
<dbReference type="SUPFAM" id="SSF56219">
    <property type="entry name" value="DNase I-like"/>
    <property type="match status" value="1"/>
</dbReference>
<dbReference type="OrthoDB" id="6436798at2759"/>
<evidence type="ECO:0000313" key="3">
    <source>
        <dbReference type="Proteomes" id="UP000886998"/>
    </source>
</evidence>
<evidence type="ECO:0000259" key="1">
    <source>
        <dbReference type="Pfam" id="PF03372"/>
    </source>
</evidence>
<dbReference type="Pfam" id="PF03372">
    <property type="entry name" value="Exo_endo_phos"/>
    <property type="match status" value="1"/>
</dbReference>
<organism evidence="2 3">
    <name type="scientific">Trichonephila inaurata madagascariensis</name>
    <dbReference type="NCBI Taxonomy" id="2747483"/>
    <lineage>
        <taxon>Eukaryota</taxon>
        <taxon>Metazoa</taxon>
        <taxon>Ecdysozoa</taxon>
        <taxon>Arthropoda</taxon>
        <taxon>Chelicerata</taxon>
        <taxon>Arachnida</taxon>
        <taxon>Araneae</taxon>
        <taxon>Araneomorphae</taxon>
        <taxon>Entelegynae</taxon>
        <taxon>Araneoidea</taxon>
        <taxon>Nephilidae</taxon>
        <taxon>Trichonephila</taxon>
        <taxon>Trichonephila inaurata</taxon>
    </lineage>
</organism>